<keyword evidence="8" id="KW-1185">Reference proteome</keyword>
<feature type="transmembrane region" description="Helical" evidence="5">
    <location>
        <begin position="251"/>
        <end position="270"/>
    </location>
</feature>
<feature type="transmembrane region" description="Helical" evidence="5">
    <location>
        <begin position="109"/>
        <end position="130"/>
    </location>
</feature>
<keyword evidence="3 5" id="KW-1133">Transmembrane helix</keyword>
<evidence type="ECO:0000256" key="3">
    <source>
        <dbReference type="ARBA" id="ARBA00022989"/>
    </source>
</evidence>
<dbReference type="InterPro" id="IPR007016">
    <property type="entry name" value="O-antigen_ligase-rel_domated"/>
</dbReference>
<accession>A0ABN2S8Q7</accession>
<evidence type="ECO:0000256" key="2">
    <source>
        <dbReference type="ARBA" id="ARBA00022692"/>
    </source>
</evidence>
<feature type="transmembrane region" description="Helical" evidence="5">
    <location>
        <begin position="387"/>
        <end position="409"/>
    </location>
</feature>
<name>A0ABN2S8Q7_9MICO</name>
<feature type="transmembrane region" description="Helical" evidence="5">
    <location>
        <begin position="85"/>
        <end position="103"/>
    </location>
</feature>
<evidence type="ECO:0000256" key="4">
    <source>
        <dbReference type="ARBA" id="ARBA00023136"/>
    </source>
</evidence>
<evidence type="ECO:0000313" key="7">
    <source>
        <dbReference type="EMBL" id="GAA1982362.1"/>
    </source>
</evidence>
<comment type="subcellular location">
    <subcellularLocation>
        <location evidence="1">Membrane</location>
        <topology evidence="1">Multi-pass membrane protein</topology>
    </subcellularLocation>
</comment>
<keyword evidence="4 5" id="KW-0472">Membrane</keyword>
<dbReference type="InterPro" id="IPR051533">
    <property type="entry name" value="WaaL-like"/>
</dbReference>
<protein>
    <recommendedName>
        <fullName evidence="6">O-antigen ligase-related domain-containing protein</fullName>
    </recommendedName>
</protein>
<gene>
    <name evidence="7" type="ORF">GCM10009817_24550</name>
</gene>
<dbReference type="PANTHER" id="PTHR37422:SF13">
    <property type="entry name" value="LIPOPOLYSACCHARIDE BIOSYNTHESIS PROTEIN PA4999-RELATED"/>
    <property type="match status" value="1"/>
</dbReference>
<evidence type="ECO:0000259" key="6">
    <source>
        <dbReference type="Pfam" id="PF04932"/>
    </source>
</evidence>
<reference evidence="7 8" key="1">
    <citation type="journal article" date="2019" name="Int. J. Syst. Evol. Microbiol.">
        <title>The Global Catalogue of Microorganisms (GCM) 10K type strain sequencing project: providing services to taxonomists for standard genome sequencing and annotation.</title>
        <authorList>
            <consortium name="The Broad Institute Genomics Platform"/>
            <consortium name="The Broad Institute Genome Sequencing Center for Infectious Disease"/>
            <person name="Wu L."/>
            <person name="Ma J."/>
        </authorList>
    </citation>
    <scope>NUCLEOTIDE SEQUENCE [LARGE SCALE GENOMIC DNA]</scope>
    <source>
        <strain evidence="7 8">JCM 15628</strain>
    </source>
</reference>
<dbReference type="EMBL" id="BAAAPU010000007">
    <property type="protein sequence ID" value="GAA1982362.1"/>
    <property type="molecule type" value="Genomic_DNA"/>
</dbReference>
<feature type="transmembrane region" description="Helical" evidence="5">
    <location>
        <begin position="343"/>
        <end position="367"/>
    </location>
</feature>
<evidence type="ECO:0000256" key="5">
    <source>
        <dbReference type="SAM" id="Phobius"/>
    </source>
</evidence>
<keyword evidence="2 5" id="KW-0812">Transmembrane</keyword>
<evidence type="ECO:0000313" key="8">
    <source>
        <dbReference type="Proteomes" id="UP001500013"/>
    </source>
</evidence>
<dbReference type="Pfam" id="PF04932">
    <property type="entry name" value="Wzy_C"/>
    <property type="match status" value="1"/>
</dbReference>
<dbReference type="RefSeq" id="WP_344062623.1">
    <property type="nucleotide sequence ID" value="NZ_BAAAPU010000007.1"/>
</dbReference>
<dbReference type="PANTHER" id="PTHR37422">
    <property type="entry name" value="TEICHURONIC ACID BIOSYNTHESIS PROTEIN TUAE"/>
    <property type="match status" value="1"/>
</dbReference>
<proteinExistence type="predicted"/>
<organism evidence="7 8">
    <name type="scientific">Terrabacter lapilli</name>
    <dbReference type="NCBI Taxonomy" id="436231"/>
    <lineage>
        <taxon>Bacteria</taxon>
        <taxon>Bacillati</taxon>
        <taxon>Actinomycetota</taxon>
        <taxon>Actinomycetes</taxon>
        <taxon>Micrococcales</taxon>
        <taxon>Intrasporangiaceae</taxon>
        <taxon>Terrabacter</taxon>
    </lineage>
</organism>
<comment type="caution">
    <text evidence="7">The sequence shown here is derived from an EMBL/GenBank/DDBJ whole genome shotgun (WGS) entry which is preliminary data.</text>
</comment>
<feature type="transmembrane region" description="Helical" evidence="5">
    <location>
        <begin position="184"/>
        <end position="199"/>
    </location>
</feature>
<feature type="transmembrane region" description="Helical" evidence="5">
    <location>
        <begin position="142"/>
        <end position="164"/>
    </location>
</feature>
<evidence type="ECO:0000256" key="1">
    <source>
        <dbReference type="ARBA" id="ARBA00004141"/>
    </source>
</evidence>
<dbReference type="Proteomes" id="UP001500013">
    <property type="component" value="Unassembled WGS sequence"/>
</dbReference>
<feature type="domain" description="O-antigen ligase-related" evidence="6">
    <location>
        <begin position="211"/>
        <end position="358"/>
    </location>
</feature>
<sequence length="441" mass="46442">MTTQLRTSGAVRSGRERRLWASHHPVPPASPALRWVIAAAIACMPLLAPTGPGNTSPADLPIVLAIGGVLLWLTRNRVRLRVPYAMGMWLLILAGAVAALANTEIRSTAVLGQDLFLLLWAATIANAVRADRSLVRLVCTSWCWSGIVSAGLMVAGRLAGISWLAGQSVRDGSRAALTFGDPNVAGNYFVSSLFLILAARCPRRRVLRVGAVLLMVLAVVYTGSNGAMLGMVVGLGAGVLVGQWRSRGPIAATGLACVLVLGGGALVTSVDWASLQEQAAAGGPVLHDSIGRSDSSSQDRQVLFAEGTRLFWNGTLIGVGPGRTKPTLAAIPAPYVKEAHNDYVATLVELGVIGGVGLVVLMASIAVRLARVAGRPRGRGDPSATGWLLPSPHFLVAMAASFVMAGLFYEVLHFRHLWAFLGLLAGLDLIRSDTLRPSERR</sequence>